<feature type="compositionally biased region" description="Polar residues" evidence="1">
    <location>
        <begin position="65"/>
        <end position="74"/>
    </location>
</feature>
<protein>
    <submittedName>
        <fullName evidence="2">Uncharacterized protein</fullName>
    </submittedName>
</protein>
<evidence type="ECO:0000313" key="2">
    <source>
        <dbReference type="EMBL" id="GJT34010.1"/>
    </source>
</evidence>
<keyword evidence="3" id="KW-1185">Reference proteome</keyword>
<organism evidence="2 3">
    <name type="scientific">Tanacetum coccineum</name>
    <dbReference type="NCBI Taxonomy" id="301880"/>
    <lineage>
        <taxon>Eukaryota</taxon>
        <taxon>Viridiplantae</taxon>
        <taxon>Streptophyta</taxon>
        <taxon>Embryophyta</taxon>
        <taxon>Tracheophyta</taxon>
        <taxon>Spermatophyta</taxon>
        <taxon>Magnoliopsida</taxon>
        <taxon>eudicotyledons</taxon>
        <taxon>Gunneridae</taxon>
        <taxon>Pentapetalae</taxon>
        <taxon>asterids</taxon>
        <taxon>campanulids</taxon>
        <taxon>Asterales</taxon>
        <taxon>Asteraceae</taxon>
        <taxon>Asteroideae</taxon>
        <taxon>Anthemideae</taxon>
        <taxon>Anthemidinae</taxon>
        <taxon>Tanacetum</taxon>
    </lineage>
</organism>
<evidence type="ECO:0000313" key="3">
    <source>
        <dbReference type="Proteomes" id="UP001151760"/>
    </source>
</evidence>
<comment type="caution">
    <text evidence="2">The sequence shown here is derived from an EMBL/GenBank/DDBJ whole genome shotgun (WGS) entry which is preliminary data.</text>
</comment>
<gene>
    <name evidence="2" type="ORF">Tco_0924429</name>
</gene>
<name>A0ABQ5D3T7_9ASTR</name>
<feature type="region of interest" description="Disordered" evidence="1">
    <location>
        <begin position="65"/>
        <end position="154"/>
    </location>
</feature>
<feature type="compositionally biased region" description="Basic and acidic residues" evidence="1">
    <location>
        <begin position="105"/>
        <end position="118"/>
    </location>
</feature>
<dbReference type="Proteomes" id="UP001151760">
    <property type="component" value="Unassembled WGS sequence"/>
</dbReference>
<proteinExistence type="predicted"/>
<reference evidence="2" key="1">
    <citation type="journal article" date="2022" name="Int. J. Mol. Sci.">
        <title>Draft Genome of Tanacetum Coccineum: Genomic Comparison of Closely Related Tanacetum-Family Plants.</title>
        <authorList>
            <person name="Yamashiro T."/>
            <person name="Shiraishi A."/>
            <person name="Nakayama K."/>
            <person name="Satake H."/>
        </authorList>
    </citation>
    <scope>NUCLEOTIDE SEQUENCE</scope>
</reference>
<accession>A0ABQ5D3T7</accession>
<evidence type="ECO:0000256" key="1">
    <source>
        <dbReference type="SAM" id="MobiDB-lite"/>
    </source>
</evidence>
<sequence>MESNDGAILCESNLFQEIRLKMNLPDHRIKLWWKWRYLVPVESIHSPMLTLNVFNQRHHDNRKTYNTASATLISSEAEVPQDEGEHKESVPTPSNDPQPSEEDTEVKWRKMSRPTDLKRLRKIGMTRRVESSEDQESLGAPEDASKIGRCMGSY</sequence>
<dbReference type="EMBL" id="BQNB010014926">
    <property type="protein sequence ID" value="GJT34010.1"/>
    <property type="molecule type" value="Genomic_DNA"/>
</dbReference>
<reference evidence="2" key="2">
    <citation type="submission" date="2022-01" db="EMBL/GenBank/DDBJ databases">
        <authorList>
            <person name="Yamashiro T."/>
            <person name="Shiraishi A."/>
            <person name="Satake H."/>
            <person name="Nakayama K."/>
        </authorList>
    </citation>
    <scope>NUCLEOTIDE SEQUENCE</scope>
</reference>